<feature type="compositionally biased region" description="Polar residues" evidence="1">
    <location>
        <begin position="26"/>
        <end position="43"/>
    </location>
</feature>
<dbReference type="InterPro" id="IPR047816">
    <property type="entry name" value="SCO1431-like"/>
</dbReference>
<evidence type="ECO:0000313" key="3">
    <source>
        <dbReference type="EMBL" id="EDY65310.1"/>
    </source>
</evidence>
<organism evidence="3 4">
    <name type="scientific">Streptomyces pristinaespiralis (strain ATCC 25486 / DSM 40338 / CBS 914.69 / JCM 4507 / KCC S-0507 / NBRC 13074 / NRRL 2958 / 5647)</name>
    <dbReference type="NCBI Taxonomy" id="457429"/>
    <lineage>
        <taxon>Bacteria</taxon>
        <taxon>Bacillati</taxon>
        <taxon>Actinomycetota</taxon>
        <taxon>Actinomycetes</taxon>
        <taxon>Kitasatosporales</taxon>
        <taxon>Streptomycetaceae</taxon>
        <taxon>Streptomyces</taxon>
    </lineage>
</organism>
<evidence type="ECO:0000256" key="1">
    <source>
        <dbReference type="SAM" id="MobiDB-lite"/>
    </source>
</evidence>
<feature type="transmembrane region" description="Helical" evidence="2">
    <location>
        <begin position="56"/>
        <end position="74"/>
    </location>
</feature>
<dbReference type="HOGENOM" id="CLU_199874_0_0_11"/>
<evidence type="ECO:0008006" key="5">
    <source>
        <dbReference type="Google" id="ProtNLM"/>
    </source>
</evidence>
<keyword evidence="2" id="KW-0472">Membrane</keyword>
<accession>B5HEP9</accession>
<dbReference type="Proteomes" id="UP000002805">
    <property type="component" value="Chromosome"/>
</dbReference>
<reference evidence="4" key="1">
    <citation type="submission" date="2008-02" db="EMBL/GenBank/DDBJ databases">
        <authorList>
            <consortium name="The Broad Institute Genome Sequencing Platform"/>
            <person name="Fischbach M."/>
            <person name="Ward D."/>
            <person name="Young S."/>
            <person name="Jaffe D."/>
            <person name="Gnerre S."/>
            <person name="Berlin A."/>
            <person name="Heiman D."/>
            <person name="Hepburn T."/>
            <person name="Sykes S."/>
            <person name="Alvarado L."/>
            <person name="Kodira C.D."/>
            <person name="Straight P."/>
            <person name="Clardy J."/>
            <person name="Hung D."/>
            <person name="Kolter R."/>
            <person name="Mekalanos J."/>
            <person name="Walker S."/>
            <person name="Walsh C.T."/>
            <person name="Lander E."/>
            <person name="Galagan J."/>
            <person name="Nusbaum C."/>
            <person name="Birren B."/>
        </authorList>
    </citation>
    <scope>NUCLEOTIDE SEQUENCE [LARGE SCALE GENOMIC DNA]</scope>
    <source>
        <strain evidence="4">ATCC 25486 / DSM 40338 / CBS 914.69 / JCM 4507 / NBRC 13074 / NRRL 2958 / 5647</strain>
    </source>
</reference>
<feature type="compositionally biased region" description="Basic and acidic residues" evidence="1">
    <location>
        <begin position="8"/>
        <end position="24"/>
    </location>
</feature>
<dbReference type="AlphaFoldDB" id="B5HEP9"/>
<reference evidence="4" key="2">
    <citation type="submission" date="2009-10" db="EMBL/GenBank/DDBJ databases">
        <title>The genome sequence of Streptomyces pristinaespiralis strain ATCC 25486.</title>
        <authorList>
            <consortium name="The Broad Institute Genome Sequencing Platform"/>
            <consortium name="Broad Institute Microbial Sequencing Center"/>
            <person name="Fischbach M."/>
            <person name="Godfrey P."/>
            <person name="Ward D."/>
            <person name="Young S."/>
            <person name="Zeng Q."/>
            <person name="Koehrsen M."/>
            <person name="Alvarado L."/>
            <person name="Berlin A.M."/>
            <person name="Bochicchio J."/>
            <person name="Borenstein D."/>
            <person name="Chapman S.B."/>
            <person name="Chen Z."/>
            <person name="Engels R."/>
            <person name="Freedman E."/>
            <person name="Gellesch M."/>
            <person name="Goldberg J."/>
            <person name="Griggs A."/>
            <person name="Gujja S."/>
            <person name="Heilman E.R."/>
            <person name="Heiman D.I."/>
            <person name="Hepburn T.A."/>
            <person name="Howarth C."/>
            <person name="Jen D."/>
            <person name="Larson L."/>
            <person name="Lewis B."/>
            <person name="Mehta T."/>
            <person name="Park D."/>
            <person name="Pearson M."/>
            <person name="Richards J."/>
            <person name="Roberts A."/>
            <person name="Saif S."/>
            <person name="Shea T.D."/>
            <person name="Shenoy N."/>
            <person name="Sisk P."/>
            <person name="Stolte C."/>
            <person name="Sykes S.N."/>
            <person name="Thomson T."/>
            <person name="Walk T."/>
            <person name="White J."/>
            <person name="Yandava C."/>
            <person name="Straight P."/>
            <person name="Clardy J."/>
            <person name="Hung D."/>
            <person name="Kolter R."/>
            <person name="Mekalanos J."/>
            <person name="Walker S."/>
            <person name="Walsh C.T."/>
            <person name="Wieland-Brown L.C."/>
            <person name="Haas B."/>
            <person name="Nusbaum C."/>
            <person name="Birren B."/>
        </authorList>
    </citation>
    <scope>NUCLEOTIDE SEQUENCE [LARGE SCALE GENOMIC DNA]</scope>
    <source>
        <strain evidence="4">ATCC 25486 / DSM 40338 / CBS 914.69 / JCM 4507 / NBRC 13074 / NRRL 2958 / 5647</strain>
    </source>
</reference>
<sequence length="75" mass="8173">MATVFRPIRAEDPRGSHLPDDRTRRAMTSNAATADRTLPTTRTGGPDEGSDLLEHVFGWTLVVVLAMLITQVGLI</sequence>
<gene>
    <name evidence="3" type="ORF">SSDG_03634</name>
</gene>
<name>B5HEP9_STRE2</name>
<dbReference type="EMBL" id="CM000950">
    <property type="protein sequence ID" value="EDY65310.1"/>
    <property type="molecule type" value="Genomic_DNA"/>
</dbReference>
<keyword evidence="2" id="KW-1133">Transmembrane helix</keyword>
<evidence type="ECO:0000313" key="4">
    <source>
        <dbReference type="Proteomes" id="UP000002805"/>
    </source>
</evidence>
<feature type="region of interest" description="Disordered" evidence="1">
    <location>
        <begin position="1"/>
        <end position="49"/>
    </location>
</feature>
<keyword evidence="4" id="KW-1185">Reference proteome</keyword>
<keyword evidence="2" id="KW-0812">Transmembrane</keyword>
<protein>
    <recommendedName>
        <fullName evidence="5">SCO1431 family membrane protein</fullName>
    </recommendedName>
</protein>
<evidence type="ECO:0000256" key="2">
    <source>
        <dbReference type="SAM" id="Phobius"/>
    </source>
</evidence>
<proteinExistence type="predicted"/>
<dbReference type="NCBIfam" id="NF033485">
    <property type="entry name" value="small_SCO1431"/>
    <property type="match status" value="1"/>
</dbReference>